<dbReference type="EC" id="2.7.6.5" evidence="1"/>
<comment type="caution">
    <text evidence="1">The sequence shown here is derived from an EMBL/GenBank/DDBJ whole genome shotgun (WGS) entry which is preliminary data.</text>
</comment>
<dbReference type="GO" id="GO:0008893">
    <property type="term" value="F:guanosine-3',5'-bis(diphosphate) 3'-diphosphatase activity"/>
    <property type="evidence" value="ECO:0007669"/>
    <property type="project" value="TreeGrafter"/>
</dbReference>
<sequence>MLNKAIEIAAIAHTGQVDKAGAPYILHPLRVMLSRDNDLERICAVLHDVVEDSEFSFEDLRKQRFSEEVIEVLDCLTKRDGECYDAFIGRVIENETACRVKLADIADNMDLTRIEKPTEKDQERIKKYEKAVETILAALSSEIE</sequence>
<name>A0A1F2PJA9_9FIRM</name>
<dbReference type="Gene3D" id="1.10.3210.10">
    <property type="entry name" value="Hypothetical protein af1432"/>
    <property type="match status" value="1"/>
</dbReference>
<dbReference type="PANTHER" id="PTHR46246:SF1">
    <property type="entry name" value="GUANOSINE-3',5'-BIS(DIPHOSPHATE) 3'-PYROPHOSPHOHYDROLASE MESH1"/>
    <property type="match status" value="1"/>
</dbReference>
<dbReference type="STRING" id="52694.ACWI_10460"/>
<dbReference type="AlphaFoldDB" id="A0A1F2PJA9"/>
<keyword evidence="1" id="KW-0418">Kinase</keyword>
<accession>A0A1F2PJA9</accession>
<protein>
    <submittedName>
        <fullName evidence="1">GTP pyrophosphokinase</fullName>
        <ecNumber evidence="1">2.7.6.5</ecNumber>
    </submittedName>
    <submittedName>
        <fullName evidence="2">HD domain-containing protein</fullName>
    </submittedName>
</protein>
<dbReference type="SUPFAM" id="SSF109604">
    <property type="entry name" value="HD-domain/PDEase-like"/>
    <property type="match status" value="1"/>
</dbReference>
<evidence type="ECO:0000313" key="3">
    <source>
        <dbReference type="Proteomes" id="UP000176244"/>
    </source>
</evidence>
<keyword evidence="1" id="KW-0808">Transferase</keyword>
<dbReference type="RefSeq" id="WP_070370391.1">
    <property type="nucleotide sequence ID" value="NZ_CP097897.1"/>
</dbReference>
<evidence type="ECO:0000313" key="2">
    <source>
        <dbReference type="EMBL" id="TYC86190.1"/>
    </source>
</evidence>
<dbReference type="EMBL" id="LKEU01000021">
    <property type="protein sequence ID" value="OFV71430.1"/>
    <property type="molecule type" value="Genomic_DNA"/>
</dbReference>
<dbReference type="Proteomes" id="UP000322619">
    <property type="component" value="Unassembled WGS sequence"/>
</dbReference>
<dbReference type="InterPro" id="IPR052194">
    <property type="entry name" value="MESH1"/>
</dbReference>
<dbReference type="OrthoDB" id="9802385at2"/>
<reference evidence="1 3" key="1">
    <citation type="submission" date="2015-09" db="EMBL/GenBank/DDBJ databases">
        <title>Genome sequence of Acetobacterium wieringae DSM 1911.</title>
        <authorList>
            <person name="Poehlein A."/>
            <person name="Bengelsdorf F.R."/>
            <person name="Schiel-Bengelsdorf B."/>
            <person name="Duerre P."/>
            <person name="Daniel R."/>
        </authorList>
    </citation>
    <scope>NUCLEOTIDE SEQUENCE [LARGE SCALE GENOMIC DNA]</scope>
    <source>
        <strain evidence="1 3">DSM 1911</strain>
    </source>
</reference>
<dbReference type="GO" id="GO:0016301">
    <property type="term" value="F:kinase activity"/>
    <property type="evidence" value="ECO:0007669"/>
    <property type="project" value="UniProtKB-KW"/>
</dbReference>
<dbReference type="Proteomes" id="UP000176244">
    <property type="component" value="Unassembled WGS sequence"/>
</dbReference>
<gene>
    <name evidence="1" type="primary">relA_1</name>
    <name evidence="1" type="ORF">ACWI_10460</name>
    <name evidence="2" type="ORF">FXB42_06915</name>
</gene>
<dbReference type="EMBL" id="VSLA01000012">
    <property type="protein sequence ID" value="TYC86190.1"/>
    <property type="molecule type" value="Genomic_DNA"/>
</dbReference>
<evidence type="ECO:0000313" key="1">
    <source>
        <dbReference type="EMBL" id="OFV71430.1"/>
    </source>
</evidence>
<dbReference type="GO" id="GO:0008728">
    <property type="term" value="F:GTP diphosphokinase activity"/>
    <property type="evidence" value="ECO:0007669"/>
    <property type="project" value="UniProtKB-EC"/>
</dbReference>
<reference evidence="2 4" key="2">
    <citation type="submission" date="2019-08" db="EMBL/GenBank/DDBJ databases">
        <title>Isolation and enrichment of carboxydotrophic bacteria from anaerobic sludge for the production of bio-based chemicals from syngas.</title>
        <authorList>
            <person name="Antares A.L."/>
            <person name="Moreira J."/>
            <person name="Diender M."/>
            <person name="Parshina S.N."/>
            <person name="Stams A.J.M."/>
            <person name="Alves M."/>
            <person name="Alves J.I."/>
            <person name="Sousa D.Z."/>
        </authorList>
    </citation>
    <scope>NUCLEOTIDE SEQUENCE [LARGE SCALE GENOMIC DNA]</scope>
    <source>
        <strain evidence="2 4">JM</strain>
    </source>
</reference>
<evidence type="ECO:0000313" key="4">
    <source>
        <dbReference type="Proteomes" id="UP000322619"/>
    </source>
</evidence>
<proteinExistence type="predicted"/>
<dbReference type="PANTHER" id="PTHR46246">
    <property type="entry name" value="GUANOSINE-3',5'-BIS(DIPHOSPHATE) 3'-PYROPHOSPHOHYDROLASE MESH1"/>
    <property type="match status" value="1"/>
</dbReference>
<organism evidence="1 3">
    <name type="scientific">Acetobacterium wieringae</name>
    <dbReference type="NCBI Taxonomy" id="52694"/>
    <lineage>
        <taxon>Bacteria</taxon>
        <taxon>Bacillati</taxon>
        <taxon>Bacillota</taxon>
        <taxon>Clostridia</taxon>
        <taxon>Eubacteriales</taxon>
        <taxon>Eubacteriaceae</taxon>
        <taxon>Acetobacterium</taxon>
    </lineage>
</organism>